<comment type="caution">
    <text evidence="1">The sequence shown here is derived from an EMBL/GenBank/DDBJ whole genome shotgun (WGS) entry which is preliminary data.</text>
</comment>
<keyword evidence="2" id="KW-1185">Reference proteome</keyword>
<reference evidence="1" key="1">
    <citation type="journal article" date="2021" name="Nat. Commun.">
        <title>Genetic determinants of endophytism in the Arabidopsis root mycobiome.</title>
        <authorList>
            <person name="Mesny F."/>
            <person name="Miyauchi S."/>
            <person name="Thiergart T."/>
            <person name="Pickel B."/>
            <person name="Atanasova L."/>
            <person name="Karlsson M."/>
            <person name="Huettel B."/>
            <person name="Barry K.W."/>
            <person name="Haridas S."/>
            <person name="Chen C."/>
            <person name="Bauer D."/>
            <person name="Andreopoulos W."/>
            <person name="Pangilinan J."/>
            <person name="LaButti K."/>
            <person name="Riley R."/>
            <person name="Lipzen A."/>
            <person name="Clum A."/>
            <person name="Drula E."/>
            <person name="Henrissat B."/>
            <person name="Kohler A."/>
            <person name="Grigoriev I.V."/>
            <person name="Martin F.M."/>
            <person name="Hacquard S."/>
        </authorList>
    </citation>
    <scope>NUCLEOTIDE SEQUENCE</scope>
    <source>
        <strain evidence="1">MPI-SDFR-AT-0120</strain>
    </source>
</reference>
<name>A0A8K0R1J9_9PLEO</name>
<protein>
    <submittedName>
        <fullName evidence="1">Uncharacterized protein</fullName>
    </submittedName>
</protein>
<evidence type="ECO:0000313" key="1">
    <source>
        <dbReference type="EMBL" id="KAH7082056.1"/>
    </source>
</evidence>
<sequence>MTLQQTDMYIADGTQVVVTGFVRPTRGPKSSNGNTYIFSLMLDNTLVASYQPSSSSSSSSPYYQLSNTVAVVGDGPHTISLLIRTKGTAGTFIYDADDFSVTLAQPPPGLQKCDVSTGPLGNL</sequence>
<dbReference type="EMBL" id="JAGMVJ010000014">
    <property type="protein sequence ID" value="KAH7082056.1"/>
    <property type="molecule type" value="Genomic_DNA"/>
</dbReference>
<dbReference type="OrthoDB" id="3796420at2759"/>
<evidence type="ECO:0000313" key="2">
    <source>
        <dbReference type="Proteomes" id="UP000813461"/>
    </source>
</evidence>
<dbReference type="AlphaFoldDB" id="A0A8K0R1J9"/>
<gene>
    <name evidence="1" type="ORF">FB567DRAFT_530511</name>
</gene>
<accession>A0A8K0R1J9</accession>
<dbReference type="Proteomes" id="UP000813461">
    <property type="component" value="Unassembled WGS sequence"/>
</dbReference>
<organism evidence="1 2">
    <name type="scientific">Paraphoma chrysanthemicola</name>
    <dbReference type="NCBI Taxonomy" id="798071"/>
    <lineage>
        <taxon>Eukaryota</taxon>
        <taxon>Fungi</taxon>
        <taxon>Dikarya</taxon>
        <taxon>Ascomycota</taxon>
        <taxon>Pezizomycotina</taxon>
        <taxon>Dothideomycetes</taxon>
        <taxon>Pleosporomycetidae</taxon>
        <taxon>Pleosporales</taxon>
        <taxon>Pleosporineae</taxon>
        <taxon>Phaeosphaeriaceae</taxon>
        <taxon>Paraphoma</taxon>
    </lineage>
</organism>
<proteinExistence type="predicted"/>